<evidence type="ECO:0000256" key="2">
    <source>
        <dbReference type="SAM" id="Phobius"/>
    </source>
</evidence>
<dbReference type="PANTHER" id="PTHR33144">
    <property type="entry name" value="OS10G0409366 PROTEIN-RELATED"/>
    <property type="match status" value="1"/>
</dbReference>
<sequence length="403" mass="46646">MNKCNKGIWISSLLHHSPSSPKRKRGRTQMPRVHGRKERKIIILNEYNQPVGPTIEVIKELGSFLSTLARSGTFCPLNVFNWRKLDTKDDMWKYIKETYDIPDEAKPWVFESVCSAWRKYKSQFKTTHFTTYENDELRMENRPVDIPKSHFKDLLKYWNSDPHKKISETNTKNRNKLKCSHTAGRTPFALICEAEMERIQSTQESEDGSHSDDAFASVMGPEYPGRVRLYGRGVTKTVLKGEKGSLGSSDERMQQKMEKIEEKMQQRMHEKLNEQKDAMEQNITMNVITRLQRLNPDLQLDPYMLRFSAHSPVEASYAQKILVQLNSRPSAGSNNQGQYAPNVIHLLLFLLLFLPCLGFFFGSRQRGYEMPCFPFSLGSPYGCIIMSLYSYIDIYIICLLSLL</sequence>
<feature type="transmembrane region" description="Helical" evidence="2">
    <location>
        <begin position="343"/>
        <end position="361"/>
    </location>
</feature>
<keyword evidence="1" id="KW-0175">Coiled coil</keyword>
<gene>
    <name evidence="4" type="primary">LOC107762232</name>
</gene>
<reference evidence="3" key="1">
    <citation type="journal article" date="2014" name="Nat. Commun.">
        <title>The tobacco genome sequence and its comparison with those of tomato and potato.</title>
        <authorList>
            <person name="Sierro N."/>
            <person name="Battey J.N."/>
            <person name="Ouadi S."/>
            <person name="Bakaher N."/>
            <person name="Bovet L."/>
            <person name="Willig A."/>
            <person name="Goepfert S."/>
            <person name="Peitsch M.C."/>
            <person name="Ivanov N.V."/>
        </authorList>
    </citation>
    <scope>NUCLEOTIDE SEQUENCE [LARGE SCALE GENOMIC DNA]</scope>
</reference>
<dbReference type="Pfam" id="PF03004">
    <property type="entry name" value="Transposase_24"/>
    <property type="match status" value="1"/>
</dbReference>
<protein>
    <submittedName>
        <fullName evidence="4">Uncharacterized protein LOC107762232 isoform X1</fullName>
    </submittedName>
    <submittedName>
        <fullName evidence="4">Uncharacterized protein isoform X1</fullName>
    </submittedName>
</protein>
<dbReference type="PANTHER" id="PTHR33144:SF35">
    <property type="entry name" value="TRANSPOSASE, PTTA_EN_SPM, PLANT-RELATED"/>
    <property type="match status" value="1"/>
</dbReference>
<feature type="coiled-coil region" evidence="1">
    <location>
        <begin position="250"/>
        <end position="282"/>
    </location>
</feature>
<dbReference type="AlphaFoldDB" id="A0A1S3X7S6"/>
<dbReference type="InterPro" id="IPR004252">
    <property type="entry name" value="Probable_transposase_24"/>
</dbReference>
<dbReference type="KEGG" id="nta:107762232"/>
<dbReference type="STRING" id="4097.A0A1S3X7S6"/>
<name>A0A1S3X7S6_TOBAC</name>
<organism evidence="3 4">
    <name type="scientific">Nicotiana tabacum</name>
    <name type="common">Common tobacco</name>
    <dbReference type="NCBI Taxonomy" id="4097"/>
    <lineage>
        <taxon>Eukaryota</taxon>
        <taxon>Viridiplantae</taxon>
        <taxon>Streptophyta</taxon>
        <taxon>Embryophyta</taxon>
        <taxon>Tracheophyta</taxon>
        <taxon>Spermatophyta</taxon>
        <taxon>Magnoliopsida</taxon>
        <taxon>eudicotyledons</taxon>
        <taxon>Gunneridae</taxon>
        <taxon>Pentapetalae</taxon>
        <taxon>asterids</taxon>
        <taxon>lamiids</taxon>
        <taxon>Solanales</taxon>
        <taxon>Solanaceae</taxon>
        <taxon>Nicotianoideae</taxon>
        <taxon>Nicotianeae</taxon>
        <taxon>Nicotiana</taxon>
    </lineage>
</organism>
<dbReference type="GeneID" id="107762232"/>
<keyword evidence="2" id="KW-0472">Membrane</keyword>
<evidence type="ECO:0000313" key="3">
    <source>
        <dbReference type="Proteomes" id="UP000790787"/>
    </source>
</evidence>
<keyword evidence="3" id="KW-1185">Reference proteome</keyword>
<dbReference type="RefSeq" id="XP_016436065.1">
    <property type="nucleotide sequence ID" value="XM_016580579.2"/>
</dbReference>
<keyword evidence="2" id="KW-0812">Transmembrane</keyword>
<feature type="transmembrane region" description="Helical" evidence="2">
    <location>
        <begin position="381"/>
        <end position="402"/>
    </location>
</feature>
<evidence type="ECO:0000313" key="4">
    <source>
        <dbReference type="RefSeq" id="XP_016436065.1"/>
    </source>
</evidence>
<accession>A0A1S3X7S6</accession>
<dbReference type="Proteomes" id="UP000790787">
    <property type="component" value="Chromosome 11"/>
</dbReference>
<keyword evidence="2" id="KW-1133">Transmembrane helix</keyword>
<evidence type="ECO:0000256" key="1">
    <source>
        <dbReference type="SAM" id="Coils"/>
    </source>
</evidence>
<dbReference type="RefSeq" id="XP_016436065.1">
    <property type="nucleotide sequence ID" value="XM_016580579.1"/>
</dbReference>
<dbReference type="OrthoDB" id="1303276at2759"/>
<reference evidence="4" key="2">
    <citation type="submission" date="2025-08" db="UniProtKB">
        <authorList>
            <consortium name="RefSeq"/>
        </authorList>
    </citation>
    <scope>IDENTIFICATION</scope>
    <source>
        <tissue evidence="4">Leaf</tissue>
    </source>
</reference>
<dbReference type="PaxDb" id="4097-A0A1S3X7S6"/>
<proteinExistence type="predicted"/>